<feature type="compositionally biased region" description="Polar residues" evidence="6">
    <location>
        <begin position="1"/>
        <end position="10"/>
    </location>
</feature>
<dbReference type="PROSITE" id="PS00108">
    <property type="entry name" value="PROTEIN_KINASE_ST"/>
    <property type="match status" value="1"/>
</dbReference>
<feature type="binding site" evidence="5">
    <location>
        <position position="450"/>
    </location>
    <ligand>
        <name>ATP</name>
        <dbReference type="ChEBI" id="CHEBI:30616"/>
    </ligand>
</feature>
<feature type="compositionally biased region" description="Basic and acidic residues" evidence="6">
    <location>
        <begin position="147"/>
        <end position="168"/>
    </location>
</feature>
<keyword evidence="9" id="KW-1185">Reference proteome</keyword>
<dbReference type="Pfam" id="PF00069">
    <property type="entry name" value="Pkinase"/>
    <property type="match status" value="1"/>
</dbReference>
<sequence>MSVVNSNGTTGRLRVNATVQGKQQQEETINIPPSVQQKPTIPLIKSSKKGNEIDTDKNPPTGLTTTSKEDKKKSSEKKEIKTTTPQENIVKEEINDNILNDEEFNHVQCNEPIDDDYDGIEKNVKRKQLNPRKPLKGKKKLKKPKETHKTSEEKVQDEVQKQEVKDSSQELIENSLPKEDVNESKEITDLPKDIVEELKELREKTKEDEVIETHANTDQTIKEITEPEPPPKRKQLGGKQKKVDEISDTPKRKALNPKKSSKLKNCISSGKEETTTNENQLQSKVPVTKQLTSDGVGSPKSPRANHIPNASVSTLPAGHQLLMDENEVKEVIPQIPTRITIDKLNVEEHKKETNQEGKITKDKKDTQINKVKEKDESEAKPKKEKKHKKNKKHEEIEEDDGDDPMVTKQLVVKTDNERSVFSIANSIGRGAYGEVFQGMNADSGEFVAIKQMKVNKKSVMKEVMEEIRLLKKLKHKHIVRYIASTESHGFLYIIMEYMESGSLLNIVKKFNHLNESLSAKYIHQVLDGLAFIHDQGIVHRDIKAANILVAKDGSVKIADFGVSVQMNGNEKQEGGSDEDPIGTPNWMAPEVIQMQGTTVKADIWALGCTIIELITGNPPYYDLNPTAALYKIVNDDYPPFPSTVSVQLKDFLFSCFKRNPNQRASSRELLKHKWFITNGIKVEEEVKKTNMKTISYMGSVVDTTADWGNDFIFPSSKKESSAIDISTPATNIDDWDSDFGSFSSTTLQQPSQQNNGTSVLNGDDWDTDFNFSPVKSDDKNKSQSSLKVENKTDDWGADFSFPEDLSVQPANNDKKTNVNDDWGDAFTFPTEPKTNKFIQSSSEKANNSKDISGDDWGDDFGFPEDQKDGKTNTTKGIDDWGDDFITTQEPPKRKTLAGRTYVEQTLKKNTVTELTSQGKQVIVAKKAGGKEVAIGVDVKQGGGVIDKPFLEEVPSFDDIDALDTNDEAMKKKKEKFINKLKESAKLIESITKETPHKLEVLIDELFMLSEDSSFTDLSGVIHSVGLFSILAVLEKEEFVNCFPLRVKALQLINSVMGKNSMVRMNIVLSGCQSIVNFGLAHGKSNDSYMKELIKFIQCVMSDETNKYQLAQMFINCGGLSLFYQVLTLKYDGKHQTTMNIILEVISKFVHSQSDIKTRIDFCSRNIITLLFIKYKVIEGLLQFVIQTFVNKQYGASLHAITILIQIIDAVLRNETQIKLIVCQKIAATDLLGTLWRNMDSSNIPKGESDDGKDYISIQEDVLFNVCKLCKILMTDSDSDTITILLNAKIIFFIVKVLFRCDAVDPPESKKNRLKFMMRNGLINNVTQCLDMLCSSLQVKYKVCLELSSYQGIFVLLKNFCIYAKSNSKIIEENSFNIIIDVSRSLTKQQSSSDFITNNALEFLINYSAGNVLRPHVFAAFRALYESNKKKGLKLLSEAKCVLHLLNTFKRCNFADGICASELRDFCSMLNDHDELTLMYSKTTFLRGTAMILKSVPCDLIETKKNFAMLLKSLIKANPKPSEIQFKEKVLVDLEETMKQSEMEGKFVIVDIVEECIALILEPKKTKTNEKKHKKDETSSLEEKKKKDDDESKTKVPTKTSPKGDNRAHRRGVSFGKFGNSGLFGKHDSSENSEDKSEEHMSSSKQDKKIPPSPETPSSSSQSPSSTKAQSPRTSNQNIMGSVPLTTKITNVPTSSTSSNSKFAQSTPVNNTQSKLSSNSTLKGNGTLPTRSSVAMKQTTLIENQQSISSKPKRSFFSFGKK</sequence>
<reference evidence="8 9" key="1">
    <citation type="journal article" date="2019" name="PLoS Negl. Trop. Dis.">
        <title>Whole genome sequencing of Entamoeba nuttalli reveals mammalian host-related molecular signatures and a novel octapeptide-repeat surface protein.</title>
        <authorList>
            <person name="Tanaka M."/>
            <person name="Makiuchi T."/>
            <person name="Komiyama T."/>
            <person name="Shiina T."/>
            <person name="Osaki K."/>
            <person name="Tachibana H."/>
        </authorList>
    </citation>
    <scope>NUCLEOTIDE SEQUENCE [LARGE SCALE GENOMIC DNA]</scope>
    <source>
        <strain evidence="8 9">P19-061405</strain>
    </source>
</reference>
<keyword evidence="2" id="KW-0808">Transferase</keyword>
<gene>
    <name evidence="8" type="ORF">ENUP19_0080G0030</name>
</gene>
<dbReference type="CDD" id="cd06627">
    <property type="entry name" value="STKc_Cdc7_like"/>
    <property type="match status" value="1"/>
</dbReference>
<dbReference type="PANTHER" id="PTHR48012">
    <property type="entry name" value="STERILE20-LIKE KINASE, ISOFORM B-RELATED"/>
    <property type="match status" value="1"/>
</dbReference>
<dbReference type="InterPro" id="IPR017441">
    <property type="entry name" value="Protein_kinase_ATP_BS"/>
</dbReference>
<dbReference type="InterPro" id="IPR011009">
    <property type="entry name" value="Kinase-like_dom_sf"/>
</dbReference>
<accession>A0ABQ0DEW2</accession>
<evidence type="ECO:0000256" key="3">
    <source>
        <dbReference type="ARBA" id="ARBA00022741"/>
    </source>
</evidence>
<dbReference type="EMBL" id="BAAFRS010000080">
    <property type="protein sequence ID" value="GAB1221392.1"/>
    <property type="molecule type" value="Genomic_DNA"/>
</dbReference>
<feature type="compositionally biased region" description="Polar residues" evidence="6">
    <location>
        <begin position="745"/>
        <end position="760"/>
    </location>
</feature>
<feature type="compositionally biased region" description="Polar residues" evidence="6">
    <location>
        <begin position="276"/>
        <end position="295"/>
    </location>
</feature>
<protein>
    <recommendedName>
        <fullName evidence="1">non-specific serine/threonine protein kinase</fullName>
        <ecNumber evidence="1">2.7.11.1</ecNumber>
    </recommendedName>
</protein>
<feature type="region of interest" description="Disordered" evidence="6">
    <location>
        <begin position="1566"/>
        <end position="1761"/>
    </location>
</feature>
<feature type="compositionally biased region" description="Low complexity" evidence="6">
    <location>
        <begin position="1655"/>
        <end position="1671"/>
    </location>
</feature>
<feature type="compositionally biased region" description="Basic residues" evidence="6">
    <location>
        <begin position="124"/>
        <end position="146"/>
    </location>
</feature>
<feature type="compositionally biased region" description="Basic and acidic residues" evidence="6">
    <location>
        <begin position="220"/>
        <end position="231"/>
    </location>
</feature>
<proteinExistence type="predicted"/>
<feature type="compositionally biased region" description="Basic and acidic residues" evidence="6">
    <location>
        <begin position="67"/>
        <end position="81"/>
    </location>
</feature>
<feature type="region of interest" description="Disordered" evidence="6">
    <location>
        <begin position="797"/>
        <end position="889"/>
    </location>
</feature>
<feature type="compositionally biased region" description="Basic and acidic residues" evidence="6">
    <location>
        <begin position="1566"/>
        <end position="1593"/>
    </location>
</feature>
<evidence type="ECO:0000313" key="9">
    <source>
        <dbReference type="Proteomes" id="UP001628156"/>
    </source>
</evidence>
<feature type="region of interest" description="Disordered" evidence="6">
    <location>
        <begin position="351"/>
        <end position="403"/>
    </location>
</feature>
<dbReference type="InterPro" id="IPR050629">
    <property type="entry name" value="STE20/SPS1-PAK"/>
</dbReference>
<evidence type="ECO:0000256" key="2">
    <source>
        <dbReference type="ARBA" id="ARBA00022527"/>
    </source>
</evidence>
<feature type="compositionally biased region" description="Basic and acidic residues" evidence="6">
    <location>
        <begin position="1624"/>
        <end position="1649"/>
    </location>
</feature>
<feature type="compositionally biased region" description="Acidic residues" evidence="6">
    <location>
        <begin position="853"/>
        <end position="862"/>
    </location>
</feature>
<feature type="compositionally biased region" description="Basic and acidic residues" evidence="6">
    <location>
        <begin position="241"/>
        <end position="251"/>
    </location>
</feature>
<keyword evidence="2" id="KW-0723">Serine/threonine-protein kinase</keyword>
<feature type="compositionally biased region" description="Basic residues" evidence="6">
    <location>
        <begin position="252"/>
        <end position="262"/>
    </location>
</feature>
<dbReference type="PANTHER" id="PTHR48012:SF26">
    <property type="entry name" value="SERINE_THREONINE-PROTEIN KINASE DDB_G0283821-RELATED"/>
    <property type="match status" value="1"/>
</dbReference>
<feature type="region of interest" description="Disordered" evidence="6">
    <location>
        <begin position="742"/>
        <end position="764"/>
    </location>
</feature>
<evidence type="ECO:0000256" key="1">
    <source>
        <dbReference type="ARBA" id="ARBA00012513"/>
    </source>
</evidence>
<dbReference type="EC" id="2.7.11.1" evidence="1"/>
<feature type="region of interest" description="Disordered" evidence="6">
    <location>
        <begin position="770"/>
        <end position="789"/>
    </location>
</feature>
<dbReference type="Gene3D" id="1.10.510.10">
    <property type="entry name" value="Transferase(Phosphotransferase) domain 1"/>
    <property type="match status" value="1"/>
</dbReference>
<dbReference type="Proteomes" id="UP001628156">
    <property type="component" value="Unassembled WGS sequence"/>
</dbReference>
<feature type="compositionally biased region" description="Basic and acidic residues" evidence="6">
    <location>
        <begin position="176"/>
        <end position="212"/>
    </location>
</feature>
<keyword evidence="3 5" id="KW-0547">Nucleotide-binding</keyword>
<evidence type="ECO:0000313" key="8">
    <source>
        <dbReference type="EMBL" id="GAB1221392.1"/>
    </source>
</evidence>
<evidence type="ECO:0000256" key="6">
    <source>
        <dbReference type="SAM" id="MobiDB-lite"/>
    </source>
</evidence>
<dbReference type="InterPro" id="IPR001245">
    <property type="entry name" value="Ser-Thr/Tyr_kinase_cat_dom"/>
</dbReference>
<evidence type="ECO:0000259" key="7">
    <source>
        <dbReference type="PROSITE" id="PS50011"/>
    </source>
</evidence>
<dbReference type="InterPro" id="IPR000719">
    <property type="entry name" value="Prot_kinase_dom"/>
</dbReference>
<dbReference type="PRINTS" id="PR00109">
    <property type="entry name" value="TYRKINASE"/>
</dbReference>
<dbReference type="SMART" id="SM00220">
    <property type="entry name" value="S_TKc"/>
    <property type="match status" value="1"/>
</dbReference>
<feature type="region of interest" description="Disordered" evidence="6">
    <location>
        <begin position="1"/>
        <end position="318"/>
    </location>
</feature>
<keyword evidence="4 5" id="KW-0067">ATP-binding</keyword>
<feature type="compositionally biased region" description="Polar residues" evidence="6">
    <location>
        <begin position="1672"/>
        <end position="1692"/>
    </location>
</feature>
<dbReference type="PROSITE" id="PS50011">
    <property type="entry name" value="PROTEIN_KINASE_DOM"/>
    <property type="match status" value="1"/>
</dbReference>
<feature type="compositionally biased region" description="Polar residues" evidence="6">
    <location>
        <begin position="17"/>
        <end position="39"/>
    </location>
</feature>
<comment type="caution">
    <text evidence="8">The sequence shown here is derived from an EMBL/GenBank/DDBJ whole genome shotgun (WGS) entry which is preliminary data.</text>
</comment>
<evidence type="ECO:0000256" key="5">
    <source>
        <dbReference type="PROSITE-ProRule" id="PRU10141"/>
    </source>
</evidence>
<dbReference type="SUPFAM" id="SSF56112">
    <property type="entry name" value="Protein kinase-like (PK-like)"/>
    <property type="match status" value="1"/>
</dbReference>
<feature type="compositionally biased region" description="Polar residues" evidence="6">
    <location>
        <begin position="836"/>
        <end position="850"/>
    </location>
</feature>
<feature type="compositionally biased region" description="Low complexity" evidence="6">
    <location>
        <begin position="1693"/>
        <end position="1706"/>
    </location>
</feature>
<dbReference type="InterPro" id="IPR008271">
    <property type="entry name" value="Ser/Thr_kinase_AS"/>
</dbReference>
<evidence type="ECO:0000256" key="4">
    <source>
        <dbReference type="ARBA" id="ARBA00022840"/>
    </source>
</evidence>
<feature type="domain" description="Protein kinase" evidence="7">
    <location>
        <begin position="421"/>
        <end position="675"/>
    </location>
</feature>
<organism evidence="8 9">
    <name type="scientific">Entamoeba nuttalli</name>
    <dbReference type="NCBI Taxonomy" id="412467"/>
    <lineage>
        <taxon>Eukaryota</taxon>
        <taxon>Amoebozoa</taxon>
        <taxon>Evosea</taxon>
        <taxon>Archamoebae</taxon>
        <taxon>Mastigamoebida</taxon>
        <taxon>Entamoebidae</taxon>
        <taxon>Entamoeba</taxon>
    </lineage>
</organism>
<feature type="compositionally biased region" description="Basic residues" evidence="6">
    <location>
        <begin position="382"/>
        <end position="391"/>
    </location>
</feature>
<name>A0ABQ0DEW2_9EUKA</name>
<feature type="compositionally biased region" description="Polar residues" evidence="6">
    <location>
        <begin position="1707"/>
        <end position="1749"/>
    </location>
</feature>
<dbReference type="PROSITE" id="PS00107">
    <property type="entry name" value="PROTEIN_KINASE_ATP"/>
    <property type="match status" value="1"/>
</dbReference>
<feature type="compositionally biased region" description="Basic and acidic residues" evidence="6">
    <location>
        <begin position="351"/>
        <end position="381"/>
    </location>
</feature>
<keyword evidence="2" id="KW-0418">Kinase</keyword>